<sequence length="29" mass="3464">MLLVSKYWEIGLKIIISEKQTKIYTFTNC</sequence>
<evidence type="ECO:0000313" key="1">
    <source>
        <dbReference type="EMBL" id="DAD72947.1"/>
    </source>
</evidence>
<accession>A0A8S5LSW8</accession>
<organism evidence="1">
    <name type="scientific">Siphoviridae sp. ctMAv2</name>
    <dbReference type="NCBI Taxonomy" id="2826258"/>
    <lineage>
        <taxon>Viruses</taxon>
        <taxon>Duplodnaviria</taxon>
        <taxon>Heunggongvirae</taxon>
        <taxon>Uroviricota</taxon>
        <taxon>Caudoviricetes</taxon>
    </lineage>
</organism>
<name>A0A8S5LSW8_9CAUD</name>
<proteinExistence type="predicted"/>
<dbReference type="EMBL" id="BK014727">
    <property type="protein sequence ID" value="DAD72947.1"/>
    <property type="molecule type" value="Genomic_DNA"/>
</dbReference>
<reference evidence="1" key="1">
    <citation type="journal article" date="2021" name="Proc. Natl. Acad. Sci. U.S.A.">
        <title>A Catalog of Tens of Thousands of Viruses from Human Metagenomes Reveals Hidden Associations with Chronic Diseases.</title>
        <authorList>
            <person name="Tisza M.J."/>
            <person name="Buck C.B."/>
        </authorList>
    </citation>
    <scope>NUCLEOTIDE SEQUENCE</scope>
    <source>
        <strain evidence="1">CtMAv2</strain>
    </source>
</reference>
<protein>
    <submittedName>
        <fullName evidence="1">Uncharacterized protein</fullName>
    </submittedName>
</protein>